<dbReference type="Proteomes" id="UP001242342">
    <property type="component" value="Unassembled WGS sequence"/>
</dbReference>
<dbReference type="Pfam" id="PF03309">
    <property type="entry name" value="Pan_kinase"/>
    <property type="match status" value="1"/>
</dbReference>
<comment type="function">
    <text evidence="16">Catalyzes the phosphorylation of pantothenate (Pan), the first step in CoA biosynthesis.</text>
</comment>
<keyword evidence="8 16" id="KW-0808">Transferase</keyword>
<dbReference type="HAMAP" id="MF_01274">
    <property type="entry name" value="Pantothen_kinase_3"/>
    <property type="match status" value="1"/>
</dbReference>
<evidence type="ECO:0000256" key="3">
    <source>
        <dbReference type="ARBA" id="ARBA00004496"/>
    </source>
</evidence>
<comment type="subcellular location">
    <subcellularLocation>
        <location evidence="3 16">Cytoplasm</location>
    </subcellularLocation>
</comment>
<comment type="similarity">
    <text evidence="14 16">Belongs to the type III pantothenate kinase family.</text>
</comment>
<evidence type="ECO:0000256" key="12">
    <source>
        <dbReference type="ARBA" id="ARBA00022958"/>
    </source>
</evidence>
<evidence type="ECO:0000256" key="4">
    <source>
        <dbReference type="ARBA" id="ARBA00005225"/>
    </source>
</evidence>
<evidence type="ECO:0000256" key="7">
    <source>
        <dbReference type="ARBA" id="ARBA00022490"/>
    </source>
</evidence>
<proteinExistence type="inferred from homology"/>
<evidence type="ECO:0000256" key="11">
    <source>
        <dbReference type="ARBA" id="ARBA00022840"/>
    </source>
</evidence>
<evidence type="ECO:0000256" key="15">
    <source>
        <dbReference type="ARBA" id="ARBA00040883"/>
    </source>
</evidence>
<dbReference type="GO" id="GO:0005737">
    <property type="term" value="C:cytoplasm"/>
    <property type="evidence" value="ECO:0007669"/>
    <property type="project" value="UniProtKB-SubCell"/>
</dbReference>
<dbReference type="PANTHER" id="PTHR34265">
    <property type="entry name" value="TYPE III PANTOTHENATE KINASE"/>
    <property type="match status" value="1"/>
</dbReference>
<dbReference type="CDD" id="cd24015">
    <property type="entry name" value="ASKHA_NBD_PanK-III"/>
    <property type="match status" value="1"/>
</dbReference>
<dbReference type="UniPathway" id="UPA00241">
    <property type="reaction ID" value="UER00352"/>
</dbReference>
<evidence type="ECO:0000256" key="13">
    <source>
        <dbReference type="ARBA" id="ARBA00022993"/>
    </source>
</evidence>
<dbReference type="GO" id="GO:0004594">
    <property type="term" value="F:pantothenate kinase activity"/>
    <property type="evidence" value="ECO:0007669"/>
    <property type="project" value="UniProtKB-UniRule"/>
</dbReference>
<feature type="binding site" evidence="16">
    <location>
        <position position="86"/>
    </location>
    <ligand>
        <name>substrate</name>
    </ligand>
</feature>
<gene>
    <name evidence="16" type="primary">coaX</name>
    <name evidence="18" type="ORF">CSC81_11660</name>
    <name evidence="17" type="ORF">Q8W23_13865</name>
</gene>
<keyword evidence="20" id="KW-1185">Reference proteome</keyword>
<comment type="subunit">
    <text evidence="5 16">Homodimer.</text>
</comment>
<feature type="binding site" evidence="16">
    <location>
        <position position="116"/>
    </location>
    <ligand>
        <name>K(+)</name>
        <dbReference type="ChEBI" id="CHEBI:29103"/>
    </ligand>
</feature>
<comment type="cofactor">
    <cofactor evidence="2">
        <name>K(+)</name>
        <dbReference type="ChEBI" id="CHEBI:29103"/>
    </cofactor>
</comment>
<dbReference type="RefSeq" id="WP_099215919.1">
    <property type="nucleotide sequence ID" value="NZ_JAUYVU010000011.1"/>
</dbReference>
<keyword evidence="10 16" id="KW-0418">Kinase</keyword>
<reference evidence="17 20" key="3">
    <citation type="submission" date="2023-07" db="EMBL/GenBank/DDBJ databases">
        <title>Genome content predicts the carbon catabolic preferences of heterotrophic bacteria.</title>
        <authorList>
            <person name="Gralka M."/>
        </authorList>
    </citation>
    <scope>NUCLEOTIDE SEQUENCE [LARGE SCALE GENOMIC DNA]</scope>
    <source>
        <strain evidence="17 20">4G03</strain>
    </source>
</reference>
<evidence type="ECO:0000256" key="16">
    <source>
        <dbReference type="HAMAP-Rule" id="MF_01274"/>
    </source>
</evidence>
<comment type="cofactor">
    <cofactor evidence="16">
        <name>NH4(+)</name>
        <dbReference type="ChEBI" id="CHEBI:28938"/>
    </cofactor>
    <cofactor evidence="16">
        <name>K(+)</name>
        <dbReference type="ChEBI" id="CHEBI:29103"/>
    </cofactor>
    <text evidence="16">A monovalent cation. Ammonium or potassium.</text>
</comment>
<keyword evidence="11 16" id="KW-0067">ATP-binding</keyword>
<evidence type="ECO:0000256" key="14">
    <source>
        <dbReference type="ARBA" id="ARBA00038036"/>
    </source>
</evidence>
<dbReference type="EC" id="2.7.1.33" evidence="6 16"/>
<comment type="catalytic activity">
    <reaction evidence="1 16">
        <text>(R)-pantothenate + ATP = (R)-4'-phosphopantothenate + ADP + H(+)</text>
        <dbReference type="Rhea" id="RHEA:16373"/>
        <dbReference type="ChEBI" id="CHEBI:10986"/>
        <dbReference type="ChEBI" id="CHEBI:15378"/>
        <dbReference type="ChEBI" id="CHEBI:29032"/>
        <dbReference type="ChEBI" id="CHEBI:30616"/>
        <dbReference type="ChEBI" id="CHEBI:456216"/>
        <dbReference type="EC" id="2.7.1.33"/>
    </reaction>
</comment>
<reference evidence="18" key="2">
    <citation type="submission" date="2017-10" db="EMBL/GenBank/DDBJ databases">
        <authorList>
            <person name="Enke T.N."/>
            <person name="Cordero O.X."/>
        </authorList>
    </citation>
    <scope>NUCLEOTIDE SEQUENCE</scope>
    <source>
        <strain evidence="18">4G03</strain>
    </source>
</reference>
<dbReference type="Proteomes" id="UP000222163">
    <property type="component" value="Unassembled WGS sequence"/>
</dbReference>
<evidence type="ECO:0000256" key="2">
    <source>
        <dbReference type="ARBA" id="ARBA00001958"/>
    </source>
</evidence>
<evidence type="ECO:0000256" key="5">
    <source>
        <dbReference type="ARBA" id="ARBA00011738"/>
    </source>
</evidence>
<keyword evidence="16" id="KW-0479">Metal-binding</keyword>
<dbReference type="SUPFAM" id="SSF53067">
    <property type="entry name" value="Actin-like ATPase domain"/>
    <property type="match status" value="2"/>
</dbReference>
<keyword evidence="7 16" id="KW-0963">Cytoplasm</keyword>
<evidence type="ECO:0000256" key="6">
    <source>
        <dbReference type="ARBA" id="ARBA00012102"/>
    </source>
</evidence>
<dbReference type="EMBL" id="PDUU01000009">
    <property type="protein sequence ID" value="PHN97061.1"/>
    <property type="molecule type" value="Genomic_DNA"/>
</dbReference>
<evidence type="ECO:0000256" key="9">
    <source>
        <dbReference type="ARBA" id="ARBA00022741"/>
    </source>
</evidence>
<dbReference type="InterPro" id="IPR043129">
    <property type="entry name" value="ATPase_NBD"/>
</dbReference>
<name>A0A2G1BSK8_9FLAO</name>
<dbReference type="AlphaFoldDB" id="A0A2G1BSK8"/>
<sequence>MYLIIDVGNTRVKVAVFEIDTVKEMFVFEKKNIITELEKIISKFSISNSIISSVANLTEEEKQKIAELLNPVFLDSNTKVPFKNLYKTPKTLGVDRIALASAAINTFPNKNVLVLDAGTCITYDFITKEGAYLGGAISPGMAMRYKALHTFTSKLPLLETSEIENFIGVDTNSSIHSGVINGVSNEIDGIIAQYQKKYPDLTVVLTGGDTYFLSKQLKSVIFAHPNFVLEGLHTILIHNLAND</sequence>
<dbReference type="NCBIfam" id="NF009853">
    <property type="entry name" value="PRK13320.1-5"/>
    <property type="match status" value="1"/>
</dbReference>
<dbReference type="Gene3D" id="3.30.420.40">
    <property type="match status" value="2"/>
</dbReference>
<feature type="binding site" evidence="16">
    <location>
        <begin position="6"/>
        <end position="13"/>
    </location>
    <ligand>
        <name>ATP</name>
        <dbReference type="ChEBI" id="CHEBI:30616"/>
    </ligand>
</feature>
<comment type="caution">
    <text evidence="18">The sequence shown here is derived from an EMBL/GenBank/DDBJ whole genome shotgun (WGS) entry which is preliminary data.</text>
</comment>
<dbReference type="GO" id="GO:0005524">
    <property type="term" value="F:ATP binding"/>
    <property type="evidence" value="ECO:0007669"/>
    <property type="project" value="UniProtKB-UniRule"/>
</dbReference>
<protein>
    <recommendedName>
        <fullName evidence="15 16">Type III pantothenate kinase</fullName>
        <ecNumber evidence="6 16">2.7.1.33</ecNumber>
    </recommendedName>
    <alternativeName>
        <fullName evidence="16">PanK-III</fullName>
    </alternativeName>
    <alternativeName>
        <fullName evidence="16">Pantothenic acid kinase</fullName>
    </alternativeName>
</protein>
<keyword evidence="13 16" id="KW-0173">Coenzyme A biosynthesis</keyword>
<feature type="binding site" evidence="16">
    <location>
        <begin position="93"/>
        <end position="96"/>
    </location>
    <ligand>
        <name>substrate</name>
    </ligand>
</feature>
<evidence type="ECO:0000256" key="1">
    <source>
        <dbReference type="ARBA" id="ARBA00001206"/>
    </source>
</evidence>
<evidence type="ECO:0000313" key="17">
    <source>
        <dbReference type="EMBL" id="MDP2542564.1"/>
    </source>
</evidence>
<evidence type="ECO:0000313" key="20">
    <source>
        <dbReference type="Proteomes" id="UP001242342"/>
    </source>
</evidence>
<dbReference type="InterPro" id="IPR004619">
    <property type="entry name" value="Type_III_PanK"/>
</dbReference>
<evidence type="ECO:0000256" key="8">
    <source>
        <dbReference type="ARBA" id="ARBA00022679"/>
    </source>
</evidence>
<keyword evidence="9 16" id="KW-0547">Nucleotide-binding</keyword>
<keyword evidence="12 16" id="KW-0630">Potassium</keyword>
<feature type="active site" description="Proton acceptor" evidence="16">
    <location>
        <position position="95"/>
    </location>
</feature>
<comment type="pathway">
    <text evidence="4 16">Cofactor biosynthesis; coenzyme A biosynthesis; CoA from (R)-pantothenate: step 1/5.</text>
</comment>
<dbReference type="GO" id="GO:0046872">
    <property type="term" value="F:metal ion binding"/>
    <property type="evidence" value="ECO:0007669"/>
    <property type="project" value="UniProtKB-KW"/>
</dbReference>
<organism evidence="18 19">
    <name type="scientific">Tenacibaculum discolor</name>
    <dbReference type="NCBI Taxonomy" id="361581"/>
    <lineage>
        <taxon>Bacteria</taxon>
        <taxon>Pseudomonadati</taxon>
        <taxon>Bacteroidota</taxon>
        <taxon>Flavobacteriia</taxon>
        <taxon>Flavobacteriales</taxon>
        <taxon>Flavobacteriaceae</taxon>
        <taxon>Tenacibaculum</taxon>
    </lineage>
</organism>
<dbReference type="PANTHER" id="PTHR34265:SF1">
    <property type="entry name" value="TYPE III PANTOTHENATE KINASE"/>
    <property type="match status" value="1"/>
</dbReference>
<reference evidence="18 19" key="1">
    <citation type="journal article" date="2016" name="Nat. Commun.">
        <title>Microbial interactions lead to rapid micro-scale successions on model marine particles.</title>
        <authorList>
            <person name="Datta M.S."/>
            <person name="Sliwerska E."/>
            <person name="Gore J."/>
            <person name="Polz M.F."/>
            <person name="Cordero O.X."/>
        </authorList>
    </citation>
    <scope>NUCLEOTIDE SEQUENCE [LARGE SCALE GENOMIC DNA]</scope>
    <source>
        <strain evidence="18 19">4G03</strain>
    </source>
</reference>
<evidence type="ECO:0000313" key="19">
    <source>
        <dbReference type="Proteomes" id="UP000222163"/>
    </source>
</evidence>
<feature type="binding site" evidence="16">
    <location>
        <position position="171"/>
    </location>
    <ligand>
        <name>substrate</name>
    </ligand>
</feature>
<dbReference type="NCBIfam" id="TIGR00671">
    <property type="entry name" value="baf"/>
    <property type="match status" value="1"/>
</dbReference>
<evidence type="ECO:0000313" key="18">
    <source>
        <dbReference type="EMBL" id="PHN97061.1"/>
    </source>
</evidence>
<dbReference type="EMBL" id="JAUYVU010000011">
    <property type="protein sequence ID" value="MDP2542564.1"/>
    <property type="molecule type" value="Genomic_DNA"/>
</dbReference>
<dbReference type="GO" id="GO:0015937">
    <property type="term" value="P:coenzyme A biosynthetic process"/>
    <property type="evidence" value="ECO:0007669"/>
    <property type="project" value="UniProtKB-UniRule"/>
</dbReference>
<evidence type="ECO:0000256" key="10">
    <source>
        <dbReference type="ARBA" id="ARBA00022777"/>
    </source>
</evidence>
<accession>A0A2G1BSK8</accession>
<feature type="binding site" evidence="16">
    <location>
        <position position="119"/>
    </location>
    <ligand>
        <name>ATP</name>
        <dbReference type="ChEBI" id="CHEBI:30616"/>
    </ligand>
</feature>